<dbReference type="GO" id="GO:0043213">
    <property type="term" value="P:bacteriocin transport"/>
    <property type="evidence" value="ECO:0007669"/>
    <property type="project" value="InterPro"/>
</dbReference>
<keyword evidence="2 6" id="KW-0812">Transmembrane</keyword>
<dbReference type="InterPro" id="IPR006260">
    <property type="entry name" value="TonB/TolA_C"/>
</dbReference>
<dbReference type="STRING" id="349521.HCH_04916"/>
<dbReference type="RefSeq" id="WP_011398672.1">
    <property type="nucleotide sequence ID" value="NC_007645.1"/>
</dbReference>
<accession>Q2SCL7</accession>
<dbReference type="SUPFAM" id="SSF74653">
    <property type="entry name" value="TolA/TonB C-terminal domain"/>
    <property type="match status" value="1"/>
</dbReference>
<evidence type="ECO:0000256" key="2">
    <source>
        <dbReference type="ARBA" id="ARBA00022692"/>
    </source>
</evidence>
<evidence type="ECO:0000256" key="6">
    <source>
        <dbReference type="SAM" id="Phobius"/>
    </source>
</evidence>
<dbReference type="HOGENOM" id="CLU_073807_2_0_6"/>
<dbReference type="EMBL" id="CP000155">
    <property type="protein sequence ID" value="ABC31607.1"/>
    <property type="molecule type" value="Genomic_DNA"/>
</dbReference>
<dbReference type="AlphaFoldDB" id="Q2SCL7"/>
<feature type="transmembrane region" description="Helical" evidence="6">
    <location>
        <begin position="12"/>
        <end position="35"/>
    </location>
</feature>
<evidence type="ECO:0000313" key="8">
    <source>
        <dbReference type="Proteomes" id="UP000000238"/>
    </source>
</evidence>
<protein>
    <submittedName>
        <fullName evidence="7">TolA family protein</fullName>
    </submittedName>
</protein>
<dbReference type="Gene3D" id="3.30.1150.10">
    <property type="match status" value="1"/>
</dbReference>
<feature type="region of interest" description="Disordered" evidence="5">
    <location>
        <begin position="58"/>
        <end position="200"/>
    </location>
</feature>
<feature type="compositionally biased region" description="Basic and acidic residues" evidence="5">
    <location>
        <begin position="62"/>
        <end position="119"/>
    </location>
</feature>
<dbReference type="GO" id="GO:0016020">
    <property type="term" value="C:membrane"/>
    <property type="evidence" value="ECO:0007669"/>
    <property type="project" value="UniProtKB-SubCell"/>
</dbReference>
<gene>
    <name evidence="7" type="ordered locus">HCH_04916</name>
</gene>
<evidence type="ECO:0000256" key="4">
    <source>
        <dbReference type="ARBA" id="ARBA00023136"/>
    </source>
</evidence>
<organism evidence="7 8">
    <name type="scientific">Hahella chejuensis (strain KCTC 2396)</name>
    <dbReference type="NCBI Taxonomy" id="349521"/>
    <lineage>
        <taxon>Bacteria</taxon>
        <taxon>Pseudomonadati</taxon>
        <taxon>Pseudomonadota</taxon>
        <taxon>Gammaproteobacteria</taxon>
        <taxon>Oceanospirillales</taxon>
        <taxon>Hahellaceae</taxon>
        <taxon>Hahella</taxon>
    </lineage>
</organism>
<evidence type="ECO:0000313" key="7">
    <source>
        <dbReference type="EMBL" id="ABC31607.1"/>
    </source>
</evidence>
<keyword evidence="8" id="KW-1185">Reference proteome</keyword>
<feature type="compositionally biased region" description="Basic and acidic residues" evidence="5">
    <location>
        <begin position="125"/>
        <end position="200"/>
    </location>
</feature>
<dbReference type="NCBIfam" id="TIGR01352">
    <property type="entry name" value="tonB_Cterm"/>
    <property type="match status" value="1"/>
</dbReference>
<dbReference type="InterPro" id="IPR014161">
    <property type="entry name" value="Tol-Pal_TolA"/>
</dbReference>
<dbReference type="eggNOG" id="COG3064">
    <property type="taxonomic scope" value="Bacteria"/>
</dbReference>
<dbReference type="NCBIfam" id="TIGR02794">
    <property type="entry name" value="tolA_full"/>
    <property type="match status" value="1"/>
</dbReference>
<dbReference type="KEGG" id="hch:HCH_04916"/>
<dbReference type="OrthoDB" id="9779830at2"/>
<reference evidence="7 8" key="1">
    <citation type="journal article" date="2005" name="Nucleic Acids Res.">
        <title>Genomic blueprint of Hahella chejuensis, a marine microbe producing an algicidal agent.</title>
        <authorList>
            <person name="Jeong H."/>
            <person name="Yim J.H."/>
            <person name="Lee C."/>
            <person name="Choi S.-H."/>
            <person name="Park Y.K."/>
            <person name="Yoon S.H."/>
            <person name="Hur C.-G."/>
            <person name="Kang H.-Y."/>
            <person name="Kim D."/>
            <person name="Lee H.H."/>
            <person name="Park K.H."/>
            <person name="Park S.-H."/>
            <person name="Park H.-S."/>
            <person name="Lee H.K."/>
            <person name="Oh T.K."/>
            <person name="Kim J.F."/>
        </authorList>
    </citation>
    <scope>NUCLEOTIDE SEQUENCE [LARGE SCALE GENOMIC DNA]</scope>
    <source>
        <strain evidence="7 8">KCTC 2396</strain>
    </source>
</reference>
<name>Q2SCL7_HAHCH</name>
<evidence type="ECO:0000256" key="5">
    <source>
        <dbReference type="SAM" id="MobiDB-lite"/>
    </source>
</evidence>
<comment type="subcellular location">
    <subcellularLocation>
        <location evidence="1">Membrane</location>
        <topology evidence="1">Single-pass membrane protein</topology>
    </subcellularLocation>
</comment>
<proteinExistence type="predicted"/>
<evidence type="ECO:0000256" key="3">
    <source>
        <dbReference type="ARBA" id="ARBA00022989"/>
    </source>
</evidence>
<dbReference type="GO" id="GO:0019534">
    <property type="term" value="F:toxin transmembrane transporter activity"/>
    <property type="evidence" value="ECO:0007669"/>
    <property type="project" value="InterPro"/>
</dbReference>
<dbReference type="Pfam" id="PF13103">
    <property type="entry name" value="TonB_2"/>
    <property type="match status" value="1"/>
</dbReference>
<keyword evidence="4 6" id="KW-0472">Membrane</keyword>
<sequence>MKDSSGNQPKSGYIGPALFSVILHVGIAGLAFLGWSAHTPPTPVIPHMQAVVIDADALKQMTKPEPRPAVKKEEPKREEEQQKKRQEQEKQRQEELKRQEQAKQEAERKAAAEKKREQEAIALKKKQEEERKKKEEEKRQVEEKRKAEEKKQAEEERKKKEAERKKKEEEKRLAEQKQKELERQMKEAREKKRQEELKKAEELKMAQEAAEYERRLQEQLEAESAAQRQQRELTEVEKYRALIYSAVTQAWLQPPGEIKGLKAELQLQLLPTGELLSVKVVKSSGNSAFDQSAISAANAVRKYSVPSDPGLFNREFRNVTFIFNPK</sequence>
<dbReference type="Proteomes" id="UP000000238">
    <property type="component" value="Chromosome"/>
</dbReference>
<keyword evidence="3 6" id="KW-1133">Transmembrane helix</keyword>
<evidence type="ECO:0000256" key="1">
    <source>
        <dbReference type="ARBA" id="ARBA00004167"/>
    </source>
</evidence>